<name>A0ABR2U9H7_9ROSI</name>
<accession>A0ABR2U9H7</accession>
<dbReference type="Proteomes" id="UP001396334">
    <property type="component" value="Unassembled WGS sequence"/>
</dbReference>
<organism evidence="1 2">
    <name type="scientific">Hibiscus sabdariffa</name>
    <name type="common">roselle</name>
    <dbReference type="NCBI Taxonomy" id="183260"/>
    <lineage>
        <taxon>Eukaryota</taxon>
        <taxon>Viridiplantae</taxon>
        <taxon>Streptophyta</taxon>
        <taxon>Embryophyta</taxon>
        <taxon>Tracheophyta</taxon>
        <taxon>Spermatophyta</taxon>
        <taxon>Magnoliopsida</taxon>
        <taxon>eudicotyledons</taxon>
        <taxon>Gunneridae</taxon>
        <taxon>Pentapetalae</taxon>
        <taxon>rosids</taxon>
        <taxon>malvids</taxon>
        <taxon>Malvales</taxon>
        <taxon>Malvaceae</taxon>
        <taxon>Malvoideae</taxon>
        <taxon>Hibiscus</taxon>
    </lineage>
</organism>
<sequence length="94" mass="10754">MFINHCCDPKVFICSYRLRHRFTKLCMMAKNRGDKSVGPDRFDKLVAEMETLRAQITLLSQIRDIEATQQELADAIRDIASEAQEAISCLKTGF</sequence>
<dbReference type="EMBL" id="JBBPBN010000001">
    <property type="protein sequence ID" value="KAK9046102.1"/>
    <property type="molecule type" value="Genomic_DNA"/>
</dbReference>
<evidence type="ECO:0000313" key="2">
    <source>
        <dbReference type="Proteomes" id="UP001396334"/>
    </source>
</evidence>
<proteinExistence type="predicted"/>
<protein>
    <submittedName>
        <fullName evidence="1">Uncharacterized protein</fullName>
    </submittedName>
</protein>
<comment type="caution">
    <text evidence="1">The sequence shown here is derived from an EMBL/GenBank/DDBJ whole genome shotgun (WGS) entry which is preliminary data.</text>
</comment>
<gene>
    <name evidence="1" type="ORF">V6N11_052002</name>
</gene>
<evidence type="ECO:0000313" key="1">
    <source>
        <dbReference type="EMBL" id="KAK9046102.1"/>
    </source>
</evidence>
<reference evidence="1 2" key="1">
    <citation type="journal article" date="2024" name="G3 (Bethesda)">
        <title>Genome assembly of Hibiscus sabdariffa L. provides insights into metabolisms of medicinal natural products.</title>
        <authorList>
            <person name="Kim T."/>
        </authorList>
    </citation>
    <scope>NUCLEOTIDE SEQUENCE [LARGE SCALE GENOMIC DNA]</scope>
    <source>
        <strain evidence="1">TK-2024</strain>
        <tissue evidence="1">Old leaves</tissue>
    </source>
</reference>
<keyword evidence="2" id="KW-1185">Reference proteome</keyword>